<sequence length="371" mass="39776">MNITKVSIVPALLLTLVACKGKQQAGPPANAPVPVVVVQVSESGNTVYYDEYPATLVPLNQSEVRPQVTGYITGIHFKDGAKVSKGQKLYTIDQQTYQANYQAALADVAVQETNLIKAQKDAERYHALDKQDAIAKQQVDYADAALAAAKKQVAAAKASANAVRANVNFATIYAPFSGTIGISQVRLGTSVVAGQSILNTVSTDNPMAVDFVIDQKEIYRFSKLQSAKNNVDSTFSLAFGDDVYPQHGKIQIIDRAVDPQTGAIKVRLVFPNDNQMLKAGMSGTVRVLNSASSRSVLIPYKAIVEQLGDFFVYAVGDSSKVSQRKVTLGTQIGPNILIKEGLQAGETIVVEGVQNLREGAKITTDTTKAKK</sequence>
<feature type="signal peptide" evidence="3">
    <location>
        <begin position="1"/>
        <end position="25"/>
    </location>
</feature>
<dbReference type="EMBL" id="JAKWBL010000005">
    <property type="protein sequence ID" value="MCH5600925.1"/>
    <property type="molecule type" value="Genomic_DNA"/>
</dbReference>
<dbReference type="Proteomes" id="UP001202248">
    <property type="component" value="Unassembled WGS sequence"/>
</dbReference>
<evidence type="ECO:0000259" key="4">
    <source>
        <dbReference type="Pfam" id="PF25917"/>
    </source>
</evidence>
<dbReference type="SUPFAM" id="SSF111369">
    <property type="entry name" value="HlyD-like secretion proteins"/>
    <property type="match status" value="1"/>
</dbReference>
<evidence type="ECO:0000256" key="3">
    <source>
        <dbReference type="SAM" id="SignalP"/>
    </source>
</evidence>
<dbReference type="RefSeq" id="WP_240833445.1">
    <property type="nucleotide sequence ID" value="NZ_JAKWBL010000005.1"/>
</dbReference>
<dbReference type="InterPro" id="IPR006143">
    <property type="entry name" value="RND_pump_MFP"/>
</dbReference>
<name>A0ABS9SRB1_9BACT</name>
<dbReference type="Gene3D" id="1.10.287.470">
    <property type="entry name" value="Helix hairpin bin"/>
    <property type="match status" value="1"/>
</dbReference>
<dbReference type="Gene3D" id="2.40.30.170">
    <property type="match status" value="1"/>
</dbReference>
<evidence type="ECO:0000313" key="7">
    <source>
        <dbReference type="EMBL" id="MCH5600925.1"/>
    </source>
</evidence>
<keyword evidence="8" id="KW-1185">Reference proteome</keyword>
<evidence type="ECO:0000256" key="2">
    <source>
        <dbReference type="ARBA" id="ARBA00009477"/>
    </source>
</evidence>
<dbReference type="Gene3D" id="2.40.50.100">
    <property type="match status" value="1"/>
</dbReference>
<reference evidence="7 8" key="1">
    <citation type="submission" date="2022-02" db="EMBL/GenBank/DDBJ databases">
        <authorList>
            <person name="Min J."/>
        </authorList>
    </citation>
    <scope>NUCLEOTIDE SEQUENCE [LARGE SCALE GENOMIC DNA]</scope>
    <source>
        <strain evidence="7 8">GR10-1</strain>
    </source>
</reference>
<dbReference type="Pfam" id="PF25967">
    <property type="entry name" value="RND-MFP_C"/>
    <property type="match status" value="1"/>
</dbReference>
<dbReference type="Pfam" id="PF25944">
    <property type="entry name" value="Beta-barrel_RND"/>
    <property type="match status" value="1"/>
</dbReference>
<dbReference type="InterPro" id="IPR058626">
    <property type="entry name" value="MdtA-like_b-barrel"/>
</dbReference>
<dbReference type="Pfam" id="PF25917">
    <property type="entry name" value="BSH_RND"/>
    <property type="match status" value="1"/>
</dbReference>
<comment type="subcellular location">
    <subcellularLocation>
        <location evidence="1">Cell envelope</location>
    </subcellularLocation>
</comment>
<comment type="similarity">
    <text evidence="2">Belongs to the membrane fusion protein (MFP) (TC 8.A.1) family.</text>
</comment>
<evidence type="ECO:0000259" key="5">
    <source>
        <dbReference type="Pfam" id="PF25944"/>
    </source>
</evidence>
<feature type="domain" description="Multidrug resistance protein MdtA-like beta-barrel" evidence="5">
    <location>
        <begin position="206"/>
        <end position="287"/>
    </location>
</feature>
<feature type="domain" description="Multidrug resistance protein MdtA-like C-terminal permuted SH3" evidence="6">
    <location>
        <begin position="296"/>
        <end position="354"/>
    </location>
</feature>
<dbReference type="PANTHER" id="PTHR30158">
    <property type="entry name" value="ACRA/E-RELATED COMPONENT OF DRUG EFFLUX TRANSPORTER"/>
    <property type="match status" value="1"/>
</dbReference>
<protein>
    <submittedName>
        <fullName evidence="7">Efflux RND transporter periplasmic adaptor subunit</fullName>
    </submittedName>
</protein>
<dbReference type="Gene3D" id="2.40.420.20">
    <property type="match status" value="1"/>
</dbReference>
<comment type="caution">
    <text evidence="7">The sequence shown here is derived from an EMBL/GenBank/DDBJ whole genome shotgun (WGS) entry which is preliminary data.</text>
</comment>
<dbReference type="NCBIfam" id="TIGR01730">
    <property type="entry name" value="RND_mfp"/>
    <property type="match status" value="1"/>
</dbReference>
<feature type="chain" id="PRO_5047410298" evidence="3">
    <location>
        <begin position="26"/>
        <end position="371"/>
    </location>
</feature>
<evidence type="ECO:0000259" key="6">
    <source>
        <dbReference type="Pfam" id="PF25967"/>
    </source>
</evidence>
<organism evidence="7 8">
    <name type="scientific">Niabella ginsengisoli</name>
    <dbReference type="NCBI Taxonomy" id="522298"/>
    <lineage>
        <taxon>Bacteria</taxon>
        <taxon>Pseudomonadati</taxon>
        <taxon>Bacteroidota</taxon>
        <taxon>Chitinophagia</taxon>
        <taxon>Chitinophagales</taxon>
        <taxon>Chitinophagaceae</taxon>
        <taxon>Niabella</taxon>
    </lineage>
</organism>
<feature type="domain" description="Multidrug resistance protein MdtA-like barrel-sandwich hybrid" evidence="4">
    <location>
        <begin position="60"/>
        <end position="199"/>
    </location>
</feature>
<dbReference type="InterPro" id="IPR058627">
    <property type="entry name" value="MdtA-like_C"/>
</dbReference>
<keyword evidence="3" id="KW-0732">Signal</keyword>
<evidence type="ECO:0000256" key="1">
    <source>
        <dbReference type="ARBA" id="ARBA00004196"/>
    </source>
</evidence>
<accession>A0ABS9SRB1</accession>
<gene>
    <name evidence="7" type="ORF">MKP09_24935</name>
</gene>
<dbReference type="PANTHER" id="PTHR30158:SF23">
    <property type="entry name" value="MULTIDRUG RESISTANCE PROTEIN MEXA"/>
    <property type="match status" value="1"/>
</dbReference>
<dbReference type="PROSITE" id="PS51257">
    <property type="entry name" value="PROKAR_LIPOPROTEIN"/>
    <property type="match status" value="1"/>
</dbReference>
<proteinExistence type="inferred from homology"/>
<dbReference type="InterPro" id="IPR058625">
    <property type="entry name" value="MdtA-like_BSH"/>
</dbReference>
<evidence type="ECO:0000313" key="8">
    <source>
        <dbReference type="Proteomes" id="UP001202248"/>
    </source>
</evidence>